<evidence type="ECO:0000256" key="1">
    <source>
        <dbReference type="ARBA" id="ARBA00023284"/>
    </source>
</evidence>
<accession>A0ABV8QPJ9</accession>
<organism evidence="3 4">
    <name type="scientific">Ferruginibacter yonginensis</name>
    <dbReference type="NCBI Taxonomy" id="1310416"/>
    <lineage>
        <taxon>Bacteria</taxon>
        <taxon>Pseudomonadati</taxon>
        <taxon>Bacteroidota</taxon>
        <taxon>Chitinophagia</taxon>
        <taxon>Chitinophagales</taxon>
        <taxon>Chitinophagaceae</taxon>
        <taxon>Ferruginibacter</taxon>
    </lineage>
</organism>
<dbReference type="Gene3D" id="3.40.30.10">
    <property type="entry name" value="Glutaredoxin"/>
    <property type="match status" value="1"/>
</dbReference>
<dbReference type="SUPFAM" id="SSF52833">
    <property type="entry name" value="Thioredoxin-like"/>
    <property type="match status" value="1"/>
</dbReference>
<proteinExistence type="predicted"/>
<keyword evidence="4" id="KW-1185">Reference proteome</keyword>
<dbReference type="InterPro" id="IPR017937">
    <property type="entry name" value="Thioredoxin_CS"/>
</dbReference>
<keyword evidence="1" id="KW-0676">Redox-active center</keyword>
<dbReference type="Proteomes" id="UP001595907">
    <property type="component" value="Unassembled WGS sequence"/>
</dbReference>
<dbReference type="InterPro" id="IPR036249">
    <property type="entry name" value="Thioredoxin-like_sf"/>
</dbReference>
<evidence type="ECO:0000313" key="4">
    <source>
        <dbReference type="Proteomes" id="UP001595907"/>
    </source>
</evidence>
<gene>
    <name evidence="3" type="ORF">ACFOWM_04445</name>
</gene>
<evidence type="ECO:0000259" key="2">
    <source>
        <dbReference type="Pfam" id="PF03190"/>
    </source>
</evidence>
<dbReference type="Pfam" id="PF03190">
    <property type="entry name" value="Thioredox_DsbH"/>
    <property type="match status" value="1"/>
</dbReference>
<dbReference type="InterPro" id="IPR004879">
    <property type="entry name" value="Ssp411-like_TRX"/>
</dbReference>
<feature type="domain" description="Spermatogenesis-associated protein 20-like TRX" evidence="2">
    <location>
        <begin position="24"/>
        <end position="104"/>
    </location>
</feature>
<dbReference type="RefSeq" id="WP_379707473.1">
    <property type="nucleotide sequence ID" value="NZ_JBHSCZ010000001.1"/>
</dbReference>
<evidence type="ECO:0000313" key="3">
    <source>
        <dbReference type="EMBL" id="MFC4262111.1"/>
    </source>
</evidence>
<name>A0ABV8QPJ9_9BACT</name>
<reference evidence="4" key="1">
    <citation type="journal article" date="2019" name="Int. J. Syst. Evol. Microbiol.">
        <title>The Global Catalogue of Microorganisms (GCM) 10K type strain sequencing project: providing services to taxonomists for standard genome sequencing and annotation.</title>
        <authorList>
            <consortium name="The Broad Institute Genomics Platform"/>
            <consortium name="The Broad Institute Genome Sequencing Center for Infectious Disease"/>
            <person name="Wu L."/>
            <person name="Ma J."/>
        </authorList>
    </citation>
    <scope>NUCLEOTIDE SEQUENCE [LARGE SCALE GENOMIC DNA]</scope>
    <source>
        <strain evidence="4">CECT 8289</strain>
    </source>
</reference>
<dbReference type="PROSITE" id="PS00194">
    <property type="entry name" value="THIOREDOXIN_1"/>
    <property type="match status" value="1"/>
</dbReference>
<protein>
    <submittedName>
        <fullName evidence="3">Thioredoxin family protein</fullName>
    </submittedName>
</protein>
<sequence>MKQLLVFSFLVIIFCSFSNKPANKETIRWLSFDELQSAYQQQPKPIMVDIYTEWCGWCKEMDRTTYKNEKLVTYINEKYYAVKFNAETRAAISFNNKTFQYNAQYRTNELAIYLTGGQLSYPTTVFLSGINGQPAPLPGYLKPKQIEAPIKFFGEKANEKETFIAFNKKFHSSW</sequence>
<dbReference type="EMBL" id="JBHSCZ010000001">
    <property type="protein sequence ID" value="MFC4262111.1"/>
    <property type="molecule type" value="Genomic_DNA"/>
</dbReference>
<comment type="caution">
    <text evidence="3">The sequence shown here is derived from an EMBL/GenBank/DDBJ whole genome shotgun (WGS) entry which is preliminary data.</text>
</comment>